<evidence type="ECO:0000256" key="3">
    <source>
        <dbReference type="ARBA" id="ARBA00022603"/>
    </source>
</evidence>
<name>A0A6J6BGM1_9ZZZZ</name>
<evidence type="ECO:0000256" key="5">
    <source>
        <dbReference type="ARBA" id="ARBA00022691"/>
    </source>
</evidence>
<sequence>MERPSVRSYSIRGSRITDAQRVAKTALQAVHGIAFKQELIDLRQIFPNSDAVIMEIGFGMGEATAIIAKNHPNNGYIAVDVHPPGIGKLLARIVENDLTNLKVIEDDVHVILQHMIADQSLDGIHLYFPDPWPKKKHNKRRIVNEGFLHLIHPKIKKGGFIHIATDWVPYAESIKEVFAASPLFTGGVIDKPDWRPVTRFEGQGIDKDHAVNDMLYTKV</sequence>
<evidence type="ECO:0000256" key="1">
    <source>
        <dbReference type="ARBA" id="ARBA00000142"/>
    </source>
</evidence>
<dbReference type="PANTHER" id="PTHR23417">
    <property type="entry name" value="3-DEOXY-D-MANNO-OCTULOSONIC-ACID TRANSFERASE/TRNA GUANINE-N 7 - -METHYLTRANSFERASE"/>
    <property type="match status" value="1"/>
</dbReference>
<comment type="catalytic activity">
    <reaction evidence="1">
        <text>guanosine(46) in tRNA + S-adenosyl-L-methionine = N(7)-methylguanosine(46) in tRNA + S-adenosyl-L-homocysteine</text>
        <dbReference type="Rhea" id="RHEA:42708"/>
        <dbReference type="Rhea" id="RHEA-COMP:10188"/>
        <dbReference type="Rhea" id="RHEA-COMP:10189"/>
        <dbReference type="ChEBI" id="CHEBI:57856"/>
        <dbReference type="ChEBI" id="CHEBI:59789"/>
        <dbReference type="ChEBI" id="CHEBI:74269"/>
        <dbReference type="ChEBI" id="CHEBI:74480"/>
        <dbReference type="EC" id="2.1.1.33"/>
    </reaction>
</comment>
<dbReference type="AlphaFoldDB" id="A0A6J6BGM1"/>
<keyword evidence="3" id="KW-0489">Methyltransferase</keyword>
<keyword evidence="6" id="KW-0819">tRNA processing</keyword>
<dbReference type="EC" id="2.1.1.33" evidence="2"/>
<evidence type="ECO:0000256" key="2">
    <source>
        <dbReference type="ARBA" id="ARBA00011977"/>
    </source>
</evidence>
<dbReference type="InterPro" id="IPR055361">
    <property type="entry name" value="tRNA_methyltr_TrmB_bact"/>
</dbReference>
<keyword evidence="5" id="KW-0949">S-adenosyl-L-methionine</keyword>
<dbReference type="Gene3D" id="3.40.50.150">
    <property type="entry name" value="Vaccinia Virus protein VP39"/>
    <property type="match status" value="1"/>
</dbReference>
<evidence type="ECO:0000256" key="4">
    <source>
        <dbReference type="ARBA" id="ARBA00022679"/>
    </source>
</evidence>
<dbReference type="GO" id="GO:0008176">
    <property type="term" value="F:tRNA (guanine(46)-N7)-methyltransferase activity"/>
    <property type="evidence" value="ECO:0007669"/>
    <property type="project" value="UniProtKB-EC"/>
</dbReference>
<evidence type="ECO:0000256" key="6">
    <source>
        <dbReference type="ARBA" id="ARBA00022694"/>
    </source>
</evidence>
<dbReference type="EMBL" id="CAEZSB010000091">
    <property type="protein sequence ID" value="CAB4537358.1"/>
    <property type="molecule type" value="Genomic_DNA"/>
</dbReference>
<reference evidence="7" key="1">
    <citation type="submission" date="2020-05" db="EMBL/GenBank/DDBJ databases">
        <authorList>
            <person name="Chiriac C."/>
            <person name="Salcher M."/>
            <person name="Ghai R."/>
            <person name="Kavagutti S V."/>
        </authorList>
    </citation>
    <scope>NUCLEOTIDE SEQUENCE</scope>
</reference>
<dbReference type="GO" id="GO:0043527">
    <property type="term" value="C:tRNA methyltransferase complex"/>
    <property type="evidence" value="ECO:0007669"/>
    <property type="project" value="TreeGrafter"/>
</dbReference>
<keyword evidence="4" id="KW-0808">Transferase</keyword>
<dbReference type="PANTHER" id="PTHR23417:SF14">
    <property type="entry name" value="PENTACOTRIPEPTIDE-REPEAT REGION OF PRORP DOMAIN-CONTAINING PROTEIN"/>
    <property type="match status" value="1"/>
</dbReference>
<dbReference type="NCBIfam" id="TIGR00091">
    <property type="entry name" value="tRNA (guanosine(46)-N7)-methyltransferase TrmB"/>
    <property type="match status" value="1"/>
</dbReference>
<dbReference type="HAMAP" id="MF_01057">
    <property type="entry name" value="tRNA_methyltr_TrmB"/>
    <property type="match status" value="1"/>
</dbReference>
<proteinExistence type="inferred from homology"/>
<dbReference type="Pfam" id="PF02390">
    <property type="entry name" value="Methyltransf_4"/>
    <property type="match status" value="1"/>
</dbReference>
<protein>
    <recommendedName>
        <fullName evidence="2">tRNA (guanine(46)-N(7))-methyltransferase</fullName>
        <ecNumber evidence="2">2.1.1.33</ecNumber>
    </recommendedName>
</protein>
<dbReference type="InterPro" id="IPR003358">
    <property type="entry name" value="tRNA_(Gua-N-7)_MeTrfase_Trmb"/>
</dbReference>
<dbReference type="PROSITE" id="PS51625">
    <property type="entry name" value="SAM_MT_TRMB"/>
    <property type="match status" value="1"/>
</dbReference>
<evidence type="ECO:0000313" key="7">
    <source>
        <dbReference type="EMBL" id="CAB4537358.1"/>
    </source>
</evidence>
<dbReference type="InterPro" id="IPR029063">
    <property type="entry name" value="SAM-dependent_MTases_sf"/>
</dbReference>
<organism evidence="7">
    <name type="scientific">freshwater metagenome</name>
    <dbReference type="NCBI Taxonomy" id="449393"/>
    <lineage>
        <taxon>unclassified sequences</taxon>
        <taxon>metagenomes</taxon>
        <taxon>ecological metagenomes</taxon>
    </lineage>
</organism>
<accession>A0A6J6BGM1</accession>
<dbReference type="SUPFAM" id="SSF53335">
    <property type="entry name" value="S-adenosyl-L-methionine-dependent methyltransferases"/>
    <property type="match status" value="1"/>
</dbReference>
<gene>
    <name evidence="7" type="ORF">UFOPK1395_00864</name>
</gene>